<dbReference type="InterPro" id="IPR025420">
    <property type="entry name" value="DUF4143"/>
</dbReference>
<dbReference type="InterPro" id="IPR041682">
    <property type="entry name" value="AAA_14"/>
</dbReference>
<sequence>MIFDNTNKRVPSMRTYIDEEALMKLIQRQGYLDFLRRNRNRPIVKVVSGIRRCGKSTLFRLFKDELLSEGVKPEQIISINFEELEYEHLRDYHALYQYILERMQPDEMNYIFLDEIQHVDQFHRVVDSLFVKENTDLYITGSNAYFMSSDIATLLTGRYVEIQMLPLSFSEFYYSKYDGNQYSLIPAYESYLRESSFPYTQQLGGEDFDIQEYLRGLYNTLLLHDVVARLKISDVTILQDIVRYIMSNIGSLLSPNKIANSLVSAGRKIDNKTVERYLQGLRDSLLLYKVNRYDVRGKELLRINAKYYCVDATLRNLLVGNASCDTGHILENIVFLELIRRGYTVYVGQLAKGEIDFVAQKVDVTEYYHVSETVLDPNTLHRELAPLKAVQDQYPKFLLTLDELNKNANYDGIQQRNVLEWLLESY</sequence>
<evidence type="ECO:0000313" key="4">
    <source>
        <dbReference type="Proteomes" id="UP000070226"/>
    </source>
</evidence>
<evidence type="ECO:0008006" key="5">
    <source>
        <dbReference type="Google" id="ProtNLM"/>
    </source>
</evidence>
<reference evidence="3 4" key="1">
    <citation type="submission" date="2016-01" db="EMBL/GenBank/DDBJ databases">
        <authorList>
            <person name="Oliw E.H."/>
        </authorList>
    </citation>
    <scope>NUCLEOTIDE SEQUENCE [LARGE SCALE GENOMIC DNA]</scope>
    <source>
        <strain evidence="3 4">CMW7756B</strain>
    </source>
</reference>
<dbReference type="Pfam" id="PF13173">
    <property type="entry name" value="AAA_14"/>
    <property type="match status" value="1"/>
</dbReference>
<evidence type="ECO:0000259" key="1">
    <source>
        <dbReference type="Pfam" id="PF13173"/>
    </source>
</evidence>
<organism evidence="3">
    <name type="scientific">Veillonella atypica</name>
    <dbReference type="NCBI Taxonomy" id="39777"/>
    <lineage>
        <taxon>Bacteria</taxon>
        <taxon>Bacillati</taxon>
        <taxon>Bacillota</taxon>
        <taxon>Negativicutes</taxon>
        <taxon>Veillonellales</taxon>
        <taxon>Veillonellaceae</taxon>
        <taxon>Veillonella</taxon>
    </lineage>
</organism>
<dbReference type="Proteomes" id="UP000070226">
    <property type="component" value="Unassembled WGS sequence"/>
</dbReference>
<accession>A0A133S4E3</accession>
<proteinExistence type="predicted"/>
<dbReference type="InterPro" id="IPR027417">
    <property type="entry name" value="P-loop_NTPase"/>
</dbReference>
<feature type="domain" description="DUF4143" evidence="2">
    <location>
        <begin position="225"/>
        <end position="361"/>
    </location>
</feature>
<dbReference type="SUPFAM" id="SSF52540">
    <property type="entry name" value="P-loop containing nucleoside triphosphate hydrolases"/>
    <property type="match status" value="1"/>
</dbReference>
<name>A0A133S4E3_9FIRM</name>
<protein>
    <recommendedName>
        <fullName evidence="5">ATP-binding protein</fullName>
    </recommendedName>
</protein>
<comment type="caution">
    <text evidence="3">The sequence shown here is derived from an EMBL/GenBank/DDBJ whole genome shotgun (WGS) entry which is preliminary data.</text>
</comment>
<dbReference type="STRING" id="39777.B7L28_08840"/>
<dbReference type="EMBL" id="LRQT01000046">
    <property type="protein sequence ID" value="KXA63918.1"/>
    <property type="molecule type" value="Genomic_DNA"/>
</dbReference>
<dbReference type="PANTHER" id="PTHR33295:SF20">
    <property type="entry name" value="ATPASE"/>
    <property type="match status" value="1"/>
</dbReference>
<dbReference type="Pfam" id="PF13635">
    <property type="entry name" value="DUF4143"/>
    <property type="match status" value="1"/>
</dbReference>
<feature type="domain" description="AAA" evidence="1">
    <location>
        <begin position="44"/>
        <end position="172"/>
    </location>
</feature>
<evidence type="ECO:0000259" key="2">
    <source>
        <dbReference type="Pfam" id="PF13635"/>
    </source>
</evidence>
<dbReference type="AlphaFoldDB" id="A0A133S4E3"/>
<evidence type="ECO:0000313" key="3">
    <source>
        <dbReference type="EMBL" id="KXA63918.1"/>
    </source>
</evidence>
<gene>
    <name evidence="3" type="ORF">HMPREF3233_01171</name>
</gene>
<dbReference type="PATRIC" id="fig|39777.7.peg.1138"/>
<dbReference type="PANTHER" id="PTHR33295">
    <property type="entry name" value="ATPASE"/>
    <property type="match status" value="1"/>
</dbReference>